<gene>
    <name evidence="2" type="ORF">J2S15_000456</name>
</gene>
<evidence type="ECO:0000313" key="2">
    <source>
        <dbReference type="EMBL" id="MDQ0359725.1"/>
    </source>
</evidence>
<dbReference type="Pfam" id="PF01042">
    <property type="entry name" value="Ribonuc_L-PSP"/>
    <property type="match status" value="1"/>
</dbReference>
<accession>A0ABU0DYL2</accession>
<dbReference type="EMBL" id="JAUSUR010000001">
    <property type="protein sequence ID" value="MDQ0359725.1"/>
    <property type="molecule type" value="Genomic_DNA"/>
</dbReference>
<dbReference type="CDD" id="cd00448">
    <property type="entry name" value="YjgF_YER057c_UK114_family"/>
    <property type="match status" value="1"/>
</dbReference>
<dbReference type="PANTHER" id="PTHR11803">
    <property type="entry name" value="2-IMINOBUTANOATE/2-IMINOPROPANOATE DEAMINASE RIDA"/>
    <property type="match status" value="1"/>
</dbReference>
<dbReference type="InterPro" id="IPR035959">
    <property type="entry name" value="RutC-like_sf"/>
</dbReference>
<comment type="caution">
    <text evidence="2">The sequence shown here is derived from an EMBL/GenBank/DDBJ whole genome shotgun (WGS) entry which is preliminary data.</text>
</comment>
<dbReference type="Gene3D" id="3.30.1330.40">
    <property type="entry name" value="RutC-like"/>
    <property type="match status" value="1"/>
</dbReference>
<dbReference type="InterPro" id="IPR006056">
    <property type="entry name" value="RidA"/>
</dbReference>
<dbReference type="PANTHER" id="PTHR11803:SF39">
    <property type="entry name" value="2-IMINOBUTANOATE_2-IMINOPROPANOATE DEAMINASE"/>
    <property type="match status" value="1"/>
</dbReference>
<organism evidence="2 3">
    <name type="scientific">Breznakia pachnodae</name>
    <dbReference type="NCBI Taxonomy" id="265178"/>
    <lineage>
        <taxon>Bacteria</taxon>
        <taxon>Bacillati</taxon>
        <taxon>Bacillota</taxon>
        <taxon>Erysipelotrichia</taxon>
        <taxon>Erysipelotrichales</taxon>
        <taxon>Erysipelotrichaceae</taxon>
        <taxon>Breznakia</taxon>
    </lineage>
</organism>
<evidence type="ECO:0000256" key="1">
    <source>
        <dbReference type="ARBA" id="ARBA00010552"/>
    </source>
</evidence>
<evidence type="ECO:0000313" key="3">
    <source>
        <dbReference type="Proteomes" id="UP001230220"/>
    </source>
</evidence>
<reference evidence="2 3" key="1">
    <citation type="submission" date="2023-07" db="EMBL/GenBank/DDBJ databases">
        <title>Genomic Encyclopedia of Type Strains, Phase IV (KMG-IV): sequencing the most valuable type-strain genomes for metagenomic binning, comparative biology and taxonomic classification.</title>
        <authorList>
            <person name="Goeker M."/>
        </authorList>
    </citation>
    <scope>NUCLEOTIDE SEQUENCE [LARGE SCALE GENOMIC DNA]</scope>
    <source>
        <strain evidence="2 3">DSM 16784</strain>
    </source>
</reference>
<dbReference type="PROSITE" id="PS01094">
    <property type="entry name" value="UPF0076"/>
    <property type="match status" value="1"/>
</dbReference>
<protein>
    <submittedName>
        <fullName evidence="2">2-iminobutanoate/2-iminopropanoate deaminase</fullName>
        <ecNumber evidence="2">3.5.99.10</ecNumber>
    </submittedName>
</protein>
<dbReference type="InterPro" id="IPR019897">
    <property type="entry name" value="RidA_CS"/>
</dbReference>
<proteinExistence type="inferred from homology"/>
<keyword evidence="2" id="KW-0378">Hydrolase</keyword>
<keyword evidence="3" id="KW-1185">Reference proteome</keyword>
<dbReference type="InterPro" id="IPR006175">
    <property type="entry name" value="YjgF/YER057c/UK114"/>
</dbReference>
<dbReference type="EC" id="3.5.99.10" evidence="2"/>
<sequence>MFLQKIESKNAPKPVGAYSPAVKLGDFVYMSGQIGLDPQTNEMVDGIEAQTKQVMENIKALLNEKGLDMHHIVKTTILLDNIDDFSVVNDIYGSYFTSGVFPARSAFEVAKLPKNALVEIECLVIDTLIYEQQQQQSCGGCSSDDCGDDCGCGGCHE</sequence>
<dbReference type="GO" id="GO:0120241">
    <property type="term" value="F:2-iminobutanoate/2-iminopropanoate deaminase"/>
    <property type="evidence" value="ECO:0007669"/>
    <property type="project" value="UniProtKB-EC"/>
</dbReference>
<comment type="similarity">
    <text evidence="1">Belongs to the RutC family.</text>
</comment>
<name>A0ABU0DYL2_9FIRM</name>
<dbReference type="SUPFAM" id="SSF55298">
    <property type="entry name" value="YjgF-like"/>
    <property type="match status" value="1"/>
</dbReference>
<dbReference type="RefSeq" id="WP_307405082.1">
    <property type="nucleotide sequence ID" value="NZ_JAUSUR010000001.1"/>
</dbReference>
<dbReference type="Proteomes" id="UP001230220">
    <property type="component" value="Unassembled WGS sequence"/>
</dbReference>
<dbReference type="NCBIfam" id="TIGR00004">
    <property type="entry name" value="Rid family detoxifying hydrolase"/>
    <property type="match status" value="1"/>
</dbReference>